<dbReference type="NCBIfam" id="NF033788">
    <property type="entry name" value="HTH_metalloreg"/>
    <property type="match status" value="1"/>
</dbReference>
<dbReference type="PANTHER" id="PTHR43861">
    <property type="entry name" value="TRANS-ACONITATE 2-METHYLTRANSFERASE-RELATED"/>
    <property type="match status" value="1"/>
</dbReference>
<dbReference type="Gene3D" id="3.40.50.150">
    <property type="entry name" value="Vaccinia Virus protein VP39"/>
    <property type="match status" value="1"/>
</dbReference>
<protein>
    <recommendedName>
        <fullName evidence="1">HTH arsR-type domain-containing protein</fullName>
    </recommendedName>
</protein>
<dbReference type="GO" id="GO:0008757">
    <property type="term" value="F:S-adenosylmethionine-dependent methyltransferase activity"/>
    <property type="evidence" value="ECO:0007669"/>
    <property type="project" value="InterPro"/>
</dbReference>
<dbReference type="InterPro" id="IPR013216">
    <property type="entry name" value="Methyltransf_11"/>
</dbReference>
<dbReference type="InterPro" id="IPR001845">
    <property type="entry name" value="HTH_ArsR_DNA-bd_dom"/>
</dbReference>
<organism evidence="2">
    <name type="scientific">marine metagenome</name>
    <dbReference type="NCBI Taxonomy" id="408172"/>
    <lineage>
        <taxon>unclassified sequences</taxon>
        <taxon>metagenomes</taxon>
        <taxon>ecological metagenomes</taxon>
    </lineage>
</organism>
<feature type="domain" description="HTH arsR-type" evidence="1">
    <location>
        <begin position="10"/>
        <end position="104"/>
    </location>
</feature>
<dbReference type="InterPro" id="IPR029063">
    <property type="entry name" value="SAM-dependent_MTases_sf"/>
</dbReference>
<dbReference type="InterPro" id="IPR036388">
    <property type="entry name" value="WH-like_DNA-bd_sf"/>
</dbReference>
<sequence>MKQEDFLTFLSPKIMSRIAQALRLLGDETRLRILILVSQTPLNVSELTTILGMAQSGISRHLSHLRKMKLLQERKEGIWTFYQLAQKESLDSELHLLWSYLQEQLSTMKDPNNDRVRLHEVLRQREISGGGLNERLLEPGQSWFAWSCLLGILLGQNGERKSGFDSGTSVLDIIDLGCGDGTLTVEMAKFAAHVIGVDNNPEILASARQRIDRLGLKNVSLIAENVSQLSLPDQSLDVVFFSQSLHHLDDPKRGFKEAARILRPGGQVLVMELAAHTEDWVLEKLGHKWQGFEKETLLDFMQEAGFKHLYSEILPFRREELFQIILASGRKS</sequence>
<dbReference type="EMBL" id="UINC01000161">
    <property type="protein sequence ID" value="SUZ50251.1"/>
    <property type="molecule type" value="Genomic_DNA"/>
</dbReference>
<reference evidence="2" key="1">
    <citation type="submission" date="2018-05" db="EMBL/GenBank/DDBJ databases">
        <authorList>
            <person name="Lanie J.A."/>
            <person name="Ng W.-L."/>
            <person name="Kazmierczak K.M."/>
            <person name="Andrzejewski T.M."/>
            <person name="Davidsen T.M."/>
            <person name="Wayne K.J."/>
            <person name="Tettelin H."/>
            <person name="Glass J.I."/>
            <person name="Rusch D."/>
            <person name="Podicherti R."/>
            <person name="Tsui H.-C.T."/>
            <person name="Winkler M.E."/>
        </authorList>
    </citation>
    <scope>NUCLEOTIDE SEQUENCE</scope>
</reference>
<accession>A0A381N6L2</accession>
<dbReference type="InterPro" id="IPR036390">
    <property type="entry name" value="WH_DNA-bd_sf"/>
</dbReference>
<name>A0A381N6L2_9ZZZZ</name>
<dbReference type="PRINTS" id="PR00778">
    <property type="entry name" value="HTHARSR"/>
</dbReference>
<gene>
    <name evidence="2" type="ORF">METZ01_LOCUS3105</name>
</gene>
<dbReference type="Pfam" id="PF01022">
    <property type="entry name" value="HTH_5"/>
    <property type="match status" value="1"/>
</dbReference>
<dbReference type="CDD" id="cd00090">
    <property type="entry name" value="HTH_ARSR"/>
    <property type="match status" value="1"/>
</dbReference>
<dbReference type="GO" id="GO:0003700">
    <property type="term" value="F:DNA-binding transcription factor activity"/>
    <property type="evidence" value="ECO:0007669"/>
    <property type="project" value="InterPro"/>
</dbReference>
<evidence type="ECO:0000259" key="1">
    <source>
        <dbReference type="PROSITE" id="PS50987"/>
    </source>
</evidence>
<proteinExistence type="predicted"/>
<dbReference type="CDD" id="cd02440">
    <property type="entry name" value="AdoMet_MTases"/>
    <property type="match status" value="1"/>
</dbReference>
<dbReference type="SUPFAM" id="SSF53335">
    <property type="entry name" value="S-adenosyl-L-methionine-dependent methyltransferases"/>
    <property type="match status" value="1"/>
</dbReference>
<dbReference type="InterPro" id="IPR011991">
    <property type="entry name" value="ArsR-like_HTH"/>
</dbReference>
<evidence type="ECO:0000313" key="2">
    <source>
        <dbReference type="EMBL" id="SUZ50251.1"/>
    </source>
</evidence>
<dbReference type="SUPFAM" id="SSF46785">
    <property type="entry name" value="Winged helix' DNA-binding domain"/>
    <property type="match status" value="1"/>
</dbReference>
<dbReference type="Pfam" id="PF08241">
    <property type="entry name" value="Methyltransf_11"/>
    <property type="match status" value="1"/>
</dbReference>
<dbReference type="PANTHER" id="PTHR43861:SF1">
    <property type="entry name" value="TRANS-ACONITATE 2-METHYLTRANSFERASE"/>
    <property type="match status" value="1"/>
</dbReference>
<dbReference type="Gene3D" id="1.10.10.10">
    <property type="entry name" value="Winged helix-like DNA-binding domain superfamily/Winged helix DNA-binding domain"/>
    <property type="match status" value="1"/>
</dbReference>
<dbReference type="SMART" id="SM00418">
    <property type="entry name" value="HTH_ARSR"/>
    <property type="match status" value="1"/>
</dbReference>
<dbReference type="AlphaFoldDB" id="A0A381N6L2"/>
<dbReference type="PROSITE" id="PS50987">
    <property type="entry name" value="HTH_ARSR_2"/>
    <property type="match status" value="1"/>
</dbReference>